<evidence type="ECO:0008006" key="4">
    <source>
        <dbReference type="Google" id="ProtNLM"/>
    </source>
</evidence>
<reference evidence="2 3" key="1">
    <citation type="submission" date="2016-10" db="EMBL/GenBank/DDBJ databases">
        <authorList>
            <person name="de Groot N.N."/>
        </authorList>
    </citation>
    <scope>NUCLEOTIDE SEQUENCE [LARGE SCALE GENOMIC DNA]</scope>
    <source>
        <strain evidence="2 3">OK461</strain>
    </source>
</reference>
<dbReference type="AlphaFoldDB" id="A0A1I2SYP2"/>
<evidence type="ECO:0000256" key="1">
    <source>
        <dbReference type="SAM" id="SignalP"/>
    </source>
</evidence>
<dbReference type="EMBL" id="FONR01000023">
    <property type="protein sequence ID" value="SFG57743.1"/>
    <property type="molecule type" value="Genomic_DNA"/>
</dbReference>
<feature type="chain" id="PRO_5010249482" description="Secreted protein" evidence="1">
    <location>
        <begin position="26"/>
        <end position="162"/>
    </location>
</feature>
<keyword evidence="1" id="KW-0732">Signal</keyword>
<organism evidence="2 3">
    <name type="scientific">Streptomyces mirabilis</name>
    <dbReference type="NCBI Taxonomy" id="68239"/>
    <lineage>
        <taxon>Bacteria</taxon>
        <taxon>Bacillati</taxon>
        <taxon>Actinomycetota</taxon>
        <taxon>Actinomycetes</taxon>
        <taxon>Kitasatosporales</taxon>
        <taxon>Streptomycetaceae</taxon>
        <taxon>Streptomyces</taxon>
    </lineage>
</organism>
<name>A0A1I2SYP2_9ACTN</name>
<dbReference type="Proteomes" id="UP000181942">
    <property type="component" value="Unassembled WGS sequence"/>
</dbReference>
<gene>
    <name evidence="2" type="ORF">SAMN02787118_12340</name>
</gene>
<feature type="signal peptide" evidence="1">
    <location>
        <begin position="1"/>
        <end position="25"/>
    </location>
</feature>
<sequence length="162" mass="16551">MKIPRLAAAVAMAAAVVATGAPAMAVTPGTIHADGVIAVPANQYQDGITAAPDNIRAGGTLIAAAAPSKPSTIEPKDPTCGYLVTTIYISGGSKIYTEAPKCGQKVRAVVNCLYTGGAGKVYGNVLTTAGYSTAMCGSTTEVAQRGYQIYANSAWQSITWYD</sequence>
<proteinExistence type="predicted"/>
<evidence type="ECO:0000313" key="2">
    <source>
        <dbReference type="EMBL" id="SFG57743.1"/>
    </source>
</evidence>
<accession>A0A1I2SYP2</accession>
<protein>
    <recommendedName>
        <fullName evidence="4">Secreted protein</fullName>
    </recommendedName>
</protein>
<evidence type="ECO:0000313" key="3">
    <source>
        <dbReference type="Proteomes" id="UP000181942"/>
    </source>
</evidence>
<dbReference type="RefSeq" id="WP_075032230.1">
    <property type="nucleotide sequence ID" value="NZ_FONR01000023.1"/>
</dbReference>